<protein>
    <submittedName>
        <fullName evidence="2">Uncharacterized protein</fullName>
    </submittedName>
</protein>
<evidence type="ECO:0000313" key="3">
    <source>
        <dbReference type="Proteomes" id="UP000007110"/>
    </source>
</evidence>
<dbReference type="PANTHER" id="PTHR36513:SF1">
    <property type="entry name" value="TRANSMEMBRANE PROTEIN"/>
    <property type="match status" value="1"/>
</dbReference>
<feature type="compositionally biased region" description="Basic and acidic residues" evidence="1">
    <location>
        <begin position="167"/>
        <end position="177"/>
    </location>
</feature>
<sequence length="515" mass="55960">MDDLERCGLHVQDSSLSSETDSEPRQREPSQHDRTKLVEQRNEVFARYEVLEEHNKRLEEQLRNFRAMIRKETSQGRTDPSFGSANPSLKHSPSFPPGNTTFHQGGSMNQVSNRSSGYQASSGYDRTGERLPPYGQSHPALDTIADHSSGSSGASAARPRFIMMGKDYPDGRGDPGRGHPPLYTNPVSSLGIGGMGQPVHVNDFGQGNRSGGLGQHRSMAGPLSNVQTGSIQNLPPAPSYHHNMDPSVLASPVYAHGPQTSASTAYQDIGDGAQNYYGPQTNALPVHHVSVVGAHRLLHPSMSTINQHNESSQSLLLGNQTGQLHSADIPFNSQPPSHLDQSHHVGFQIDQSHPSGLQTDQSHASRFQTDQSHASGLQTDQSHASRFQMDKSRALESVLDLDRFLPHINDQSTVNFPTTGVSMAYPSEEAELDELIQRMTDAFPLHESPSPPPLPDEADVPVVTMEELLQARPRRSRGSRRGSGDIFSAANRIGEAMSTLVTRVSVGGAQGHHAH</sequence>
<feature type="compositionally biased region" description="Low complexity" evidence="1">
    <location>
        <begin position="148"/>
        <end position="157"/>
    </location>
</feature>
<keyword evidence="3" id="KW-1185">Reference proteome</keyword>
<organism evidence="2 3">
    <name type="scientific">Strongylocentrotus purpuratus</name>
    <name type="common">Purple sea urchin</name>
    <dbReference type="NCBI Taxonomy" id="7668"/>
    <lineage>
        <taxon>Eukaryota</taxon>
        <taxon>Metazoa</taxon>
        <taxon>Echinodermata</taxon>
        <taxon>Eleutherozoa</taxon>
        <taxon>Echinozoa</taxon>
        <taxon>Echinoidea</taxon>
        <taxon>Euechinoidea</taxon>
        <taxon>Echinacea</taxon>
        <taxon>Camarodonta</taxon>
        <taxon>Echinidea</taxon>
        <taxon>Strongylocentrotidae</taxon>
        <taxon>Strongylocentrotus</taxon>
    </lineage>
</organism>
<dbReference type="Proteomes" id="UP000007110">
    <property type="component" value="Unassembled WGS sequence"/>
</dbReference>
<dbReference type="EnsemblMetazoa" id="XM_030983127">
    <property type="protein sequence ID" value="XP_030838987"/>
    <property type="gene ID" value="LOC100891616"/>
</dbReference>
<feature type="region of interest" description="Disordered" evidence="1">
    <location>
        <begin position="1"/>
        <end position="38"/>
    </location>
</feature>
<feature type="compositionally biased region" description="Polar residues" evidence="1">
    <location>
        <begin position="349"/>
        <end position="385"/>
    </location>
</feature>
<dbReference type="KEGG" id="spu:100891616"/>
<reference evidence="3" key="1">
    <citation type="submission" date="2015-02" db="EMBL/GenBank/DDBJ databases">
        <title>Genome sequencing for Strongylocentrotus purpuratus.</title>
        <authorList>
            <person name="Murali S."/>
            <person name="Liu Y."/>
            <person name="Vee V."/>
            <person name="English A."/>
            <person name="Wang M."/>
            <person name="Skinner E."/>
            <person name="Han Y."/>
            <person name="Muzny D.M."/>
            <person name="Worley K.C."/>
            <person name="Gibbs R.A."/>
        </authorList>
    </citation>
    <scope>NUCLEOTIDE SEQUENCE</scope>
</reference>
<accession>A0A7M7NMQ0</accession>
<feature type="region of interest" description="Disordered" evidence="1">
    <location>
        <begin position="349"/>
        <end position="386"/>
    </location>
</feature>
<dbReference type="InParanoid" id="A0A7M7NMQ0"/>
<feature type="compositionally biased region" description="Basic and acidic residues" evidence="1">
    <location>
        <begin position="22"/>
        <end position="38"/>
    </location>
</feature>
<feature type="compositionally biased region" description="Polar residues" evidence="1">
    <location>
        <begin position="75"/>
        <end position="124"/>
    </location>
</feature>
<evidence type="ECO:0000256" key="1">
    <source>
        <dbReference type="SAM" id="MobiDB-lite"/>
    </source>
</evidence>
<proteinExistence type="predicted"/>
<dbReference type="RefSeq" id="XP_030838987.1">
    <property type="nucleotide sequence ID" value="XM_030983127.1"/>
</dbReference>
<dbReference type="OrthoDB" id="10683846at2759"/>
<evidence type="ECO:0000313" key="2">
    <source>
        <dbReference type="EnsemblMetazoa" id="XP_030838987"/>
    </source>
</evidence>
<feature type="region of interest" description="Disordered" evidence="1">
    <location>
        <begin position="71"/>
        <end position="177"/>
    </location>
</feature>
<dbReference type="AlphaFoldDB" id="A0A7M7NMQ0"/>
<name>A0A7M7NMQ0_STRPU</name>
<dbReference type="GeneID" id="100891616"/>
<dbReference type="PANTHER" id="PTHR36513">
    <property type="entry name" value="ABC TRANSMEMBRANE TYPE-1 DOMAIN-CONTAINING PROTEIN"/>
    <property type="match status" value="1"/>
</dbReference>
<reference evidence="2" key="2">
    <citation type="submission" date="2021-01" db="UniProtKB">
        <authorList>
            <consortium name="EnsemblMetazoa"/>
        </authorList>
    </citation>
    <scope>IDENTIFICATION</scope>
</reference>